<feature type="non-terminal residue" evidence="2">
    <location>
        <position position="1"/>
    </location>
</feature>
<reference evidence="2" key="1">
    <citation type="submission" date="2018-05" db="EMBL/GenBank/DDBJ databases">
        <authorList>
            <person name="Lanie J.A."/>
            <person name="Ng W.-L."/>
            <person name="Kazmierczak K.M."/>
            <person name="Andrzejewski T.M."/>
            <person name="Davidsen T.M."/>
            <person name="Wayne K.J."/>
            <person name="Tettelin H."/>
            <person name="Glass J.I."/>
            <person name="Rusch D."/>
            <person name="Podicherti R."/>
            <person name="Tsui H.-C.T."/>
            <person name="Winkler M.E."/>
        </authorList>
    </citation>
    <scope>NUCLEOTIDE SEQUENCE</scope>
</reference>
<sequence length="73" mass="8275">ARSKVTPIKSSPFRLKEKNLPKHLENRSEKTEAEPGPEEQPNMDLAIQDYQLNEALTLLKGLHILGAQTARQR</sequence>
<dbReference type="AlphaFoldDB" id="A0A382ZYI2"/>
<feature type="region of interest" description="Disordered" evidence="1">
    <location>
        <begin position="1"/>
        <end position="43"/>
    </location>
</feature>
<name>A0A382ZYI2_9ZZZZ</name>
<evidence type="ECO:0000256" key="1">
    <source>
        <dbReference type="SAM" id="MobiDB-lite"/>
    </source>
</evidence>
<evidence type="ECO:0000313" key="2">
    <source>
        <dbReference type="EMBL" id="SVE00045.1"/>
    </source>
</evidence>
<protein>
    <submittedName>
        <fullName evidence="2">Uncharacterized protein</fullName>
    </submittedName>
</protein>
<feature type="compositionally biased region" description="Basic and acidic residues" evidence="1">
    <location>
        <begin position="14"/>
        <end position="33"/>
    </location>
</feature>
<dbReference type="EMBL" id="UINC01187360">
    <property type="protein sequence ID" value="SVE00045.1"/>
    <property type="molecule type" value="Genomic_DNA"/>
</dbReference>
<accession>A0A382ZYI2</accession>
<gene>
    <name evidence="2" type="ORF">METZ01_LOCUS452899</name>
</gene>
<organism evidence="2">
    <name type="scientific">marine metagenome</name>
    <dbReference type="NCBI Taxonomy" id="408172"/>
    <lineage>
        <taxon>unclassified sequences</taxon>
        <taxon>metagenomes</taxon>
        <taxon>ecological metagenomes</taxon>
    </lineage>
</organism>
<proteinExistence type="predicted"/>